<keyword evidence="2" id="KW-0812">Transmembrane</keyword>
<feature type="compositionally biased region" description="Polar residues" evidence="1">
    <location>
        <begin position="407"/>
        <end position="416"/>
    </location>
</feature>
<evidence type="ECO:0000313" key="4">
    <source>
        <dbReference type="EMBL" id="REK75674.1"/>
    </source>
</evidence>
<comment type="caution">
    <text evidence="4">The sequence shown here is derived from an EMBL/GenBank/DDBJ whole genome shotgun (WGS) entry which is preliminary data.</text>
</comment>
<dbReference type="OrthoDB" id="9783862at2"/>
<reference evidence="4 5" key="1">
    <citation type="submission" date="2018-08" db="EMBL/GenBank/DDBJ databases">
        <title>Paenibacillus sp. M4BSY-1, whole genome shotgun sequence.</title>
        <authorList>
            <person name="Tuo L."/>
        </authorList>
    </citation>
    <scope>NUCLEOTIDE SEQUENCE [LARGE SCALE GENOMIC DNA]</scope>
    <source>
        <strain evidence="4 5">M4BSY-1</strain>
    </source>
</reference>
<evidence type="ECO:0000256" key="2">
    <source>
        <dbReference type="SAM" id="Phobius"/>
    </source>
</evidence>
<gene>
    <name evidence="4" type="ORF">DX130_00915</name>
</gene>
<dbReference type="Proteomes" id="UP000261905">
    <property type="component" value="Unassembled WGS sequence"/>
</dbReference>
<feature type="region of interest" description="Disordered" evidence="1">
    <location>
        <begin position="392"/>
        <end position="449"/>
    </location>
</feature>
<organism evidence="4 5">
    <name type="scientific">Paenibacillus paeoniae</name>
    <dbReference type="NCBI Taxonomy" id="2292705"/>
    <lineage>
        <taxon>Bacteria</taxon>
        <taxon>Bacillati</taxon>
        <taxon>Bacillota</taxon>
        <taxon>Bacilli</taxon>
        <taxon>Bacillales</taxon>
        <taxon>Paenibacillaceae</taxon>
        <taxon>Paenibacillus</taxon>
    </lineage>
</organism>
<dbReference type="InterPro" id="IPR045962">
    <property type="entry name" value="DUF6382"/>
</dbReference>
<accession>A0A371PHR1</accession>
<dbReference type="CDD" id="cd00060">
    <property type="entry name" value="FHA"/>
    <property type="match status" value="1"/>
</dbReference>
<keyword evidence="2" id="KW-0472">Membrane</keyword>
<evidence type="ECO:0000313" key="5">
    <source>
        <dbReference type="Proteomes" id="UP000261905"/>
    </source>
</evidence>
<feature type="domain" description="FHA" evidence="3">
    <location>
        <begin position="480"/>
        <end position="530"/>
    </location>
</feature>
<name>A0A371PHR1_9BACL</name>
<dbReference type="SUPFAM" id="SSF49879">
    <property type="entry name" value="SMAD/FHA domain"/>
    <property type="match status" value="1"/>
</dbReference>
<evidence type="ECO:0000259" key="3">
    <source>
        <dbReference type="PROSITE" id="PS50006"/>
    </source>
</evidence>
<dbReference type="EMBL" id="QUBQ01000001">
    <property type="protein sequence ID" value="REK75674.1"/>
    <property type="molecule type" value="Genomic_DNA"/>
</dbReference>
<feature type="region of interest" description="Disordered" evidence="1">
    <location>
        <begin position="280"/>
        <end position="306"/>
    </location>
</feature>
<dbReference type="InterPro" id="IPR008984">
    <property type="entry name" value="SMAD_FHA_dom_sf"/>
</dbReference>
<dbReference type="SMART" id="SM00240">
    <property type="entry name" value="FHA"/>
    <property type="match status" value="1"/>
</dbReference>
<dbReference type="Gene3D" id="2.60.200.20">
    <property type="match status" value="1"/>
</dbReference>
<feature type="compositionally biased region" description="Polar residues" evidence="1">
    <location>
        <begin position="280"/>
        <end position="290"/>
    </location>
</feature>
<dbReference type="AlphaFoldDB" id="A0A371PHR1"/>
<dbReference type="Pfam" id="PF00498">
    <property type="entry name" value="FHA"/>
    <property type="match status" value="1"/>
</dbReference>
<dbReference type="PROSITE" id="PS50006">
    <property type="entry name" value="FHA_DOMAIN"/>
    <property type="match status" value="1"/>
</dbReference>
<keyword evidence="5" id="KW-1185">Reference proteome</keyword>
<proteinExistence type="predicted"/>
<feature type="transmembrane region" description="Helical" evidence="2">
    <location>
        <begin position="316"/>
        <end position="336"/>
    </location>
</feature>
<protein>
    <submittedName>
        <fullName evidence="4">FHA domain-containing protein</fullName>
    </submittedName>
</protein>
<feature type="transmembrane region" description="Helical" evidence="2">
    <location>
        <begin position="342"/>
        <end position="361"/>
    </location>
</feature>
<sequence length="559" mass="62598">MVDQIGGIERGEREMRRLRMDFAMNRGHEMTIDREGGIGRSELDELELQMLRAQRIPYLLPIDWYEIDGSITFRYELTGSKMMIHRLQQDMLTMEQYYSLILALTDALLECKEYMLRPEGCLLSEQFMFMGERFGDLRLVYLPLKDEGEGRQYGEDLLSLAVRWTSYVEPIDGVGLKRILQLLQHNRTSLTELRETLLDLIAKESTVIDRPAVVQDTAARHSSDRNARAVLGSANDSVYSNRMQVKPSIPELVPPLSSLSASPSQQAGIHPQESMSIMQNRRSEENLQSGHDSELEPAWLYDDDGEEDSEGKNRGIWIAGAAFLLATACIWRFIYLNQPTQQNMLICSGLTLFALAGVIIVRKNGTSLLMKKKDPLETKEDFEPYSSVLPSRFSWSKPQPAEASDPLPNTTNSMGSYSVAISKPAPSSDARHSLPPTTLLGTSHDSSQKTAMLGSSARSAWLSRTWNGKEEQIALTADLFKIGRSGDGVGYADHADGISRIHVEIERIDGKHHVKDLGSRNGSLLNGKLMVPYKAYKLEFGDRIHLAGDKGPLYELKTG</sequence>
<dbReference type="Pfam" id="PF19909">
    <property type="entry name" value="DUF6382"/>
    <property type="match status" value="1"/>
</dbReference>
<feature type="compositionally biased region" description="Polar residues" evidence="1">
    <location>
        <begin position="435"/>
        <end position="449"/>
    </location>
</feature>
<dbReference type="InterPro" id="IPR000253">
    <property type="entry name" value="FHA_dom"/>
</dbReference>
<evidence type="ECO:0000256" key="1">
    <source>
        <dbReference type="SAM" id="MobiDB-lite"/>
    </source>
</evidence>
<keyword evidence="2" id="KW-1133">Transmembrane helix</keyword>